<dbReference type="RefSeq" id="WP_185818224.1">
    <property type="nucleotide sequence ID" value="NZ_JACMYG010000006.1"/>
</dbReference>
<dbReference type="CDD" id="cd00882">
    <property type="entry name" value="Ras_like_GTPase"/>
    <property type="match status" value="1"/>
</dbReference>
<dbReference type="Pfam" id="PF13207">
    <property type="entry name" value="AAA_17"/>
    <property type="match status" value="1"/>
</dbReference>
<dbReference type="SUPFAM" id="SSF52540">
    <property type="entry name" value="P-loop containing nucleoside triphosphate hydrolases"/>
    <property type="match status" value="1"/>
</dbReference>
<accession>A0A7X1GDW0</accession>
<comment type="caution">
    <text evidence="1">The sequence shown here is derived from an EMBL/GenBank/DDBJ whole genome shotgun (WGS) entry which is preliminary data.</text>
</comment>
<dbReference type="Gene3D" id="3.40.50.300">
    <property type="entry name" value="P-loop containing nucleotide triphosphate hydrolases"/>
    <property type="match status" value="1"/>
</dbReference>
<evidence type="ECO:0000313" key="2">
    <source>
        <dbReference type="Proteomes" id="UP000526003"/>
    </source>
</evidence>
<dbReference type="AlphaFoldDB" id="A0A7X1GDW0"/>
<keyword evidence="2" id="KW-1185">Reference proteome</keyword>
<evidence type="ECO:0000313" key="1">
    <source>
        <dbReference type="EMBL" id="MBC2689793.1"/>
    </source>
</evidence>
<reference evidence="1 2" key="1">
    <citation type="submission" date="2020-08" db="EMBL/GenBank/DDBJ databases">
        <title>Pseudomonas sp. nov.</title>
        <authorList>
            <person name="Gieschler S."/>
            <person name="Fiedler G."/>
            <person name="Brinks E."/>
            <person name="Boehnlein C."/>
            <person name="Franz C.M.A.P."/>
            <person name="Kabisch J."/>
        </authorList>
    </citation>
    <scope>NUCLEOTIDE SEQUENCE [LARGE SCALE GENOMIC DNA]</scope>
    <source>
        <strain evidence="1 2">MBT-1</strain>
    </source>
</reference>
<dbReference type="EMBL" id="JACMYG010000006">
    <property type="protein sequence ID" value="MBC2689793.1"/>
    <property type="molecule type" value="Genomic_DNA"/>
</dbReference>
<proteinExistence type="predicted"/>
<gene>
    <name evidence="1" type="ORF">H7995_08285</name>
</gene>
<dbReference type="InterPro" id="IPR027417">
    <property type="entry name" value="P-loop_NTPase"/>
</dbReference>
<name>A0A7X1GDW0_9PSED</name>
<organism evidence="1 2">
    <name type="scientific">Pseudomonas kielensis</name>
    <dbReference type="NCBI Taxonomy" id="2762577"/>
    <lineage>
        <taxon>Bacteria</taxon>
        <taxon>Pseudomonadati</taxon>
        <taxon>Pseudomonadota</taxon>
        <taxon>Gammaproteobacteria</taxon>
        <taxon>Pseudomonadales</taxon>
        <taxon>Pseudomonadaceae</taxon>
        <taxon>Pseudomonas</taxon>
    </lineage>
</organism>
<sequence>MHIAIFGLSGSGKTSLTNQLTSLHPKYYGTSASKLLKEEGRPVELNSLETKGLSQNQDLLIMAYEKLKAKHTNTIVEFHAVIETNTSEFWVETTLLKQIKADVIFFIHACPSEILRRRMNDKSKQRKITTTEKISELQTKAVDHLIEAYGKEHVIILDEQYAAESITSKIL</sequence>
<protein>
    <submittedName>
        <fullName evidence="1">AAA family ATPase</fullName>
    </submittedName>
</protein>
<dbReference type="Proteomes" id="UP000526003">
    <property type="component" value="Unassembled WGS sequence"/>
</dbReference>